<protein>
    <submittedName>
        <fullName evidence="1">Uncharacterized protein</fullName>
    </submittedName>
</protein>
<name>A0A514D431_9VIRU</name>
<reference evidence="1" key="1">
    <citation type="submission" date="2019-05" db="EMBL/GenBank/DDBJ databases">
        <title>Metatranscriptomic reconstruction reveals RNA viruses with the potential to shape carbon cycling in soil.</title>
        <authorList>
            <person name="Starr E.P."/>
            <person name="Nuccio E."/>
            <person name="Pett-Ridge J."/>
            <person name="Banfield J.F."/>
            <person name="Firestone M.K."/>
        </authorList>
    </citation>
    <scope>NUCLEOTIDE SEQUENCE</scope>
    <source>
        <strain evidence="1">H4_Bulk_46_scaffold_739</strain>
    </source>
</reference>
<gene>
    <name evidence="1" type="ORF">H4Bulk46739_000003</name>
</gene>
<proteinExistence type="predicted"/>
<dbReference type="EMBL" id="MN034040">
    <property type="protein sequence ID" value="QDH88371.1"/>
    <property type="molecule type" value="Genomic_RNA"/>
</dbReference>
<accession>A0A514D431</accession>
<evidence type="ECO:0000313" key="1">
    <source>
        <dbReference type="EMBL" id="QDH88371.1"/>
    </source>
</evidence>
<organism evidence="1">
    <name type="scientific">Leviviridae sp</name>
    <dbReference type="NCBI Taxonomy" id="2027243"/>
    <lineage>
        <taxon>Viruses</taxon>
        <taxon>Riboviria</taxon>
        <taxon>Orthornavirae</taxon>
        <taxon>Lenarviricota</taxon>
        <taxon>Leviviricetes</taxon>
        <taxon>Norzivirales</taxon>
        <taxon>Fiersviridae</taxon>
    </lineage>
</organism>
<sequence length="415" mass="45074">MLARTRTQIVPPTSGVETIQGVANPRSRDNGSSTCTDIVGDKGGNHGLFIQHNRKSGGILTGSRNGISNGSWDNVPLAIAAASITPAYSMSEETAALKGFNLANPSRHNVKLPAFIAELRDLPNMLRFAGRILHNLDVPRDLILRAFSVSKGLMGNQHRRALSAKEVLFLSAKHLTPDQQGGLSNLKAIAAANLAWQFGWRPLIQDVYTMSGFAKAVEERRKEINRLYSGRGLKRKITLQDTSAVSVVTNAALHSVLGLCQADVTTRSTTKIWTSVRFKPKDKSALPPTDGAILQTVLGLDPHGVISSAWEILPWSWFADWFSDLGEVMEISSNAMNAQGYCNVMRSQKTTVSCPGGVYVFSNGTKTISRYEARVETKNRKPGLPDLTSLSVRLPILGSNQVSILGSIAMLRGKR</sequence>